<keyword evidence="3" id="KW-1185">Reference proteome</keyword>
<dbReference type="PANTHER" id="PTHR43044:SF1">
    <property type="entry name" value="QUINOL:CYTOCHROME C OXIDOREDUCTASE QUINONE-BINDING SUBUNIT 2"/>
    <property type="match status" value="1"/>
</dbReference>
<keyword evidence="1" id="KW-0472">Membrane</keyword>
<feature type="transmembrane region" description="Helical" evidence="1">
    <location>
        <begin position="269"/>
        <end position="287"/>
    </location>
</feature>
<dbReference type="AlphaFoldDB" id="A0A6C2YNT7"/>
<dbReference type="EMBL" id="LR593887">
    <property type="protein sequence ID" value="VTS02467.1"/>
    <property type="molecule type" value="Genomic_DNA"/>
</dbReference>
<feature type="transmembrane region" description="Helical" evidence="1">
    <location>
        <begin position="394"/>
        <end position="416"/>
    </location>
</feature>
<feature type="transmembrane region" description="Helical" evidence="1">
    <location>
        <begin position="57"/>
        <end position="77"/>
    </location>
</feature>
<proteinExistence type="predicted"/>
<evidence type="ECO:0000256" key="1">
    <source>
        <dbReference type="SAM" id="Phobius"/>
    </source>
</evidence>
<evidence type="ECO:0008006" key="4">
    <source>
        <dbReference type="Google" id="ProtNLM"/>
    </source>
</evidence>
<protein>
    <recommendedName>
        <fullName evidence="4">Quinol:cytochrome C oxidoreductase</fullName>
    </recommendedName>
</protein>
<dbReference type="KEGG" id="tim:GMBLW1_11670"/>
<feature type="transmembrane region" description="Helical" evidence="1">
    <location>
        <begin position="26"/>
        <end position="45"/>
    </location>
</feature>
<sequence length="441" mass="50010">MSSATVTIPEGLPDEVRLNPAKSLKALQGLIGFTLAAGVALAIGYTVDATPSKSQFWFSYLVGFTLALDVALGALFWNQMHHVTDAGWSVGIRRTYENMTRTIPVLAILFLPLAYNVVIAGNDAPWRWVPNDEINQADHLWKHKSGYLNPGFFVFRFAAYFAVWIGLSVLQRKLSTTQDATGAVKLSRTMRGWAFTGTLLLGVTATFAAFDLIMSLNFHWFSTIFGVYFWAGGMRGSLATLVLIMLTLRACGYLRHTVTMEHLHDCGKLLFGLTVFWTYIAFSQYFLIWYGNIPEETVWYLRRREGLWFTLSVLLPICYFVIPFFVLLPQKHKRTPQILGFAAAWILFFHLYDLYWQIMPEKLADPTRYGTAVLGDKVVEGLGRELERGPDVGVHWLDITSVLFFFGTLLSCTLYGMRQTPLIPIRDPRLPESLHFENELT</sequence>
<keyword evidence="1" id="KW-0812">Transmembrane</keyword>
<dbReference type="Proteomes" id="UP000464378">
    <property type="component" value="Chromosome"/>
</dbReference>
<feature type="transmembrane region" description="Helical" evidence="1">
    <location>
        <begin position="307"/>
        <end position="326"/>
    </location>
</feature>
<dbReference type="RefSeq" id="WP_162657929.1">
    <property type="nucleotide sequence ID" value="NZ_LR593887.1"/>
</dbReference>
<gene>
    <name evidence="2" type="ORF">GMBLW1_11670</name>
</gene>
<dbReference type="EMBL" id="LR586016">
    <property type="protein sequence ID" value="VIP02793.1"/>
    <property type="molecule type" value="Genomic_DNA"/>
</dbReference>
<dbReference type="PANTHER" id="PTHR43044">
    <property type="match status" value="1"/>
</dbReference>
<name>A0A6C2YNT7_9BACT</name>
<feature type="transmembrane region" description="Helical" evidence="1">
    <location>
        <begin position="338"/>
        <end position="358"/>
    </location>
</feature>
<feature type="transmembrane region" description="Helical" evidence="1">
    <location>
        <begin position="192"/>
        <end position="215"/>
    </location>
</feature>
<evidence type="ECO:0000313" key="2">
    <source>
        <dbReference type="EMBL" id="VIP02793.1"/>
    </source>
</evidence>
<dbReference type="InParanoid" id="A0A6C2YNT7"/>
<keyword evidence="1" id="KW-1133">Transmembrane helix</keyword>
<feature type="transmembrane region" description="Helical" evidence="1">
    <location>
        <begin position="151"/>
        <end position="171"/>
    </location>
</feature>
<organism evidence="2">
    <name type="scientific">Tuwongella immobilis</name>
    <dbReference type="NCBI Taxonomy" id="692036"/>
    <lineage>
        <taxon>Bacteria</taxon>
        <taxon>Pseudomonadati</taxon>
        <taxon>Planctomycetota</taxon>
        <taxon>Planctomycetia</taxon>
        <taxon>Gemmatales</taxon>
        <taxon>Gemmataceae</taxon>
        <taxon>Tuwongella</taxon>
    </lineage>
</organism>
<evidence type="ECO:0000313" key="3">
    <source>
        <dbReference type="Proteomes" id="UP000464378"/>
    </source>
</evidence>
<accession>A0A6C2YNT7</accession>
<feature type="transmembrane region" description="Helical" evidence="1">
    <location>
        <begin position="227"/>
        <end position="248"/>
    </location>
</feature>
<reference evidence="2" key="1">
    <citation type="submission" date="2019-04" db="EMBL/GenBank/DDBJ databases">
        <authorList>
            <consortium name="Science for Life Laboratories"/>
        </authorList>
    </citation>
    <scope>NUCLEOTIDE SEQUENCE</scope>
    <source>
        <strain evidence="2">MBLW1</strain>
    </source>
</reference>
<feature type="transmembrane region" description="Helical" evidence="1">
    <location>
        <begin position="103"/>
        <end position="121"/>
    </location>
</feature>